<evidence type="ECO:0000313" key="5">
    <source>
        <dbReference type="EMBL" id="OQE05104.1"/>
    </source>
</evidence>
<organism evidence="5 6">
    <name type="scientific">Penicillium vulpinum</name>
    <dbReference type="NCBI Taxonomy" id="29845"/>
    <lineage>
        <taxon>Eukaryota</taxon>
        <taxon>Fungi</taxon>
        <taxon>Dikarya</taxon>
        <taxon>Ascomycota</taxon>
        <taxon>Pezizomycotina</taxon>
        <taxon>Eurotiomycetes</taxon>
        <taxon>Eurotiomycetidae</taxon>
        <taxon>Eurotiales</taxon>
        <taxon>Aspergillaceae</taxon>
        <taxon>Penicillium</taxon>
    </lineage>
</organism>
<name>A0A1V6RUC5_9EURO</name>
<proteinExistence type="inferred from homology"/>
<comment type="similarity">
    <text evidence="2">Belongs to the fgaFS/easG family.</text>
</comment>
<dbReference type="EMBL" id="MDYP01000027">
    <property type="protein sequence ID" value="OQE05104.1"/>
    <property type="molecule type" value="Genomic_DNA"/>
</dbReference>
<dbReference type="PANTHER" id="PTHR43162">
    <property type="match status" value="1"/>
</dbReference>
<keyword evidence="3" id="KW-0017">Alkaloid metabolism</keyword>
<keyword evidence="4" id="KW-0560">Oxidoreductase</keyword>
<evidence type="ECO:0008006" key="7">
    <source>
        <dbReference type="Google" id="ProtNLM"/>
    </source>
</evidence>
<accession>A0A1V6RUC5</accession>
<evidence type="ECO:0000256" key="1">
    <source>
        <dbReference type="ARBA" id="ARBA00005107"/>
    </source>
</evidence>
<dbReference type="InterPro" id="IPR051604">
    <property type="entry name" value="Ergot_Alk_Oxidoreductase"/>
</dbReference>
<dbReference type="Gene3D" id="3.40.50.720">
    <property type="entry name" value="NAD(P)-binding Rossmann-like Domain"/>
    <property type="match status" value="1"/>
</dbReference>
<dbReference type="GO" id="GO:0035835">
    <property type="term" value="P:indole alkaloid biosynthetic process"/>
    <property type="evidence" value="ECO:0007669"/>
    <property type="project" value="UniProtKB-UniPathway"/>
</dbReference>
<dbReference type="Proteomes" id="UP000191518">
    <property type="component" value="Unassembled WGS sequence"/>
</dbReference>
<comment type="caution">
    <text evidence="5">The sequence shown here is derived from an EMBL/GenBank/DDBJ whole genome shotgun (WGS) entry which is preliminary data.</text>
</comment>
<dbReference type="GO" id="GO:0016491">
    <property type="term" value="F:oxidoreductase activity"/>
    <property type="evidence" value="ECO:0007669"/>
    <property type="project" value="UniProtKB-KW"/>
</dbReference>
<dbReference type="Gene3D" id="3.90.25.10">
    <property type="entry name" value="UDP-galactose 4-epimerase, domain 1"/>
    <property type="match status" value="1"/>
</dbReference>
<evidence type="ECO:0000313" key="6">
    <source>
        <dbReference type="Proteomes" id="UP000191518"/>
    </source>
</evidence>
<evidence type="ECO:0000256" key="2">
    <source>
        <dbReference type="ARBA" id="ARBA00005372"/>
    </source>
</evidence>
<evidence type="ECO:0000256" key="4">
    <source>
        <dbReference type="ARBA" id="ARBA00023002"/>
    </source>
</evidence>
<comment type="pathway">
    <text evidence="1">Alkaloid biosynthesis; ergot alkaloid biosynthesis.</text>
</comment>
<dbReference type="AlphaFoldDB" id="A0A1V6RUC5"/>
<dbReference type="NCBIfam" id="TIGR03649">
    <property type="entry name" value="ergot_EASG"/>
    <property type="match status" value="1"/>
</dbReference>
<gene>
    <name evidence="5" type="ORF">PENVUL_c027G03499</name>
</gene>
<dbReference type="InterPro" id="IPR019901">
    <property type="entry name" value="Ergot_alkaloid_biosynthesis"/>
</dbReference>
<protein>
    <recommendedName>
        <fullName evidence="7">NAD(P)-binding domain-containing protein</fullName>
    </recommendedName>
</protein>
<evidence type="ECO:0000256" key="3">
    <source>
        <dbReference type="ARBA" id="ARBA00022589"/>
    </source>
</evidence>
<dbReference type="OrthoDB" id="9997102at2759"/>
<reference evidence="6" key="1">
    <citation type="journal article" date="2017" name="Nat. Microbiol.">
        <title>Global analysis of biosynthetic gene clusters reveals vast potential of secondary metabolite production in Penicillium species.</title>
        <authorList>
            <person name="Nielsen J.C."/>
            <person name="Grijseels S."/>
            <person name="Prigent S."/>
            <person name="Ji B."/>
            <person name="Dainat J."/>
            <person name="Nielsen K.F."/>
            <person name="Frisvad J.C."/>
            <person name="Workman M."/>
            <person name="Nielsen J."/>
        </authorList>
    </citation>
    <scope>NUCLEOTIDE SEQUENCE [LARGE SCALE GENOMIC DNA]</scope>
    <source>
        <strain evidence="6">IBT 29486</strain>
    </source>
</reference>
<dbReference type="UniPathway" id="UPA00327"/>
<sequence length="291" mass="32016">MHVLLTGGTGKTSVRLARFLQNENIPFLLASRRSSSAAPSGMPAVKFDWMDQSTWKEPFQYRFAGGGTISAIYLMQPLVAEPWKPMNEFIDYARKEHGVKRFVLVAGSSTEPSQPGVGMVWQHFLDTGVDYCVLRPSWFMENLSEEGVSSVIRDQGKIYTACGDGKIPFVGAIDIAAVAFRAITDSQSHNCDHRVLGPELLTYDEVAEKLSAALGRPIEHVKLSVDQRYEGLVSAGLPDYYARFLADLEAAASTGSETRMDAAVEKVTGRAPRTLDLFAHENVGLWQPVSQ</sequence>
<keyword evidence="6" id="KW-1185">Reference proteome</keyword>
<dbReference type="PANTHER" id="PTHR43162:SF1">
    <property type="entry name" value="PRESTALK A DIFFERENTIATION PROTEIN A"/>
    <property type="match status" value="1"/>
</dbReference>
<dbReference type="InterPro" id="IPR036291">
    <property type="entry name" value="NAD(P)-bd_dom_sf"/>
</dbReference>
<dbReference type="SUPFAM" id="SSF51735">
    <property type="entry name" value="NAD(P)-binding Rossmann-fold domains"/>
    <property type="match status" value="1"/>
</dbReference>